<feature type="compositionally biased region" description="Polar residues" evidence="1">
    <location>
        <begin position="1"/>
        <end position="28"/>
    </location>
</feature>
<reference evidence="2 3" key="1">
    <citation type="journal article" date="2018" name="Front. Plant Sci.">
        <title>Red Clover (Trifolium pratense) and Zigzag Clover (T. medium) - A Picture of Genomic Similarities and Differences.</title>
        <authorList>
            <person name="Dluhosova J."/>
            <person name="Istvanek J."/>
            <person name="Nedelnik J."/>
            <person name="Repkova J."/>
        </authorList>
    </citation>
    <scope>NUCLEOTIDE SEQUENCE [LARGE SCALE GENOMIC DNA]</scope>
    <source>
        <strain evidence="3">cv. 10/8</strain>
        <tissue evidence="2">Leaf</tissue>
    </source>
</reference>
<proteinExistence type="predicted"/>
<protein>
    <submittedName>
        <fullName evidence="2">Uncharacterized protein</fullName>
    </submittedName>
</protein>
<feature type="non-terminal residue" evidence="2">
    <location>
        <position position="61"/>
    </location>
</feature>
<name>A0A392SGW1_9FABA</name>
<evidence type="ECO:0000313" key="2">
    <source>
        <dbReference type="EMBL" id="MCI48143.1"/>
    </source>
</evidence>
<feature type="region of interest" description="Disordered" evidence="1">
    <location>
        <begin position="1"/>
        <end position="61"/>
    </location>
</feature>
<keyword evidence="3" id="KW-1185">Reference proteome</keyword>
<dbReference type="Proteomes" id="UP000265520">
    <property type="component" value="Unassembled WGS sequence"/>
</dbReference>
<evidence type="ECO:0000256" key="1">
    <source>
        <dbReference type="SAM" id="MobiDB-lite"/>
    </source>
</evidence>
<feature type="compositionally biased region" description="Basic and acidic residues" evidence="1">
    <location>
        <begin position="32"/>
        <end position="61"/>
    </location>
</feature>
<comment type="caution">
    <text evidence="2">The sequence shown here is derived from an EMBL/GenBank/DDBJ whole genome shotgun (WGS) entry which is preliminary data.</text>
</comment>
<evidence type="ECO:0000313" key="3">
    <source>
        <dbReference type="Proteomes" id="UP000265520"/>
    </source>
</evidence>
<dbReference type="AlphaFoldDB" id="A0A392SGW1"/>
<organism evidence="2 3">
    <name type="scientific">Trifolium medium</name>
    <dbReference type="NCBI Taxonomy" id="97028"/>
    <lineage>
        <taxon>Eukaryota</taxon>
        <taxon>Viridiplantae</taxon>
        <taxon>Streptophyta</taxon>
        <taxon>Embryophyta</taxon>
        <taxon>Tracheophyta</taxon>
        <taxon>Spermatophyta</taxon>
        <taxon>Magnoliopsida</taxon>
        <taxon>eudicotyledons</taxon>
        <taxon>Gunneridae</taxon>
        <taxon>Pentapetalae</taxon>
        <taxon>rosids</taxon>
        <taxon>fabids</taxon>
        <taxon>Fabales</taxon>
        <taxon>Fabaceae</taxon>
        <taxon>Papilionoideae</taxon>
        <taxon>50 kb inversion clade</taxon>
        <taxon>NPAAA clade</taxon>
        <taxon>Hologalegina</taxon>
        <taxon>IRL clade</taxon>
        <taxon>Trifolieae</taxon>
        <taxon>Trifolium</taxon>
    </lineage>
</organism>
<dbReference type="EMBL" id="LXQA010382268">
    <property type="protein sequence ID" value="MCI48143.1"/>
    <property type="molecule type" value="Genomic_DNA"/>
</dbReference>
<accession>A0A392SGW1</accession>
<sequence length="61" mass="6760">MEPNQESVPESITVPYVTTTKDGQSNDVDTFPNDKYHDGDDSHQKNAYESVAVKDARASDD</sequence>